<proteinExistence type="predicted"/>
<sequence>MKRQYAFWRGVLLNGNFLQNSVECFLAQFPLNLSERLYVNLKECSLFFFQYLAHVSAIL</sequence>
<protein>
    <submittedName>
        <fullName evidence="1">Uncharacterized protein</fullName>
    </submittedName>
</protein>
<dbReference type="AlphaFoldDB" id="A0A3B1DVQ8"/>
<accession>A0A3B1DVQ8</accession>
<gene>
    <name evidence="1" type="ORF">MNBD_PLANCTO02-448</name>
</gene>
<organism evidence="1">
    <name type="scientific">hydrothermal vent metagenome</name>
    <dbReference type="NCBI Taxonomy" id="652676"/>
    <lineage>
        <taxon>unclassified sequences</taxon>
        <taxon>metagenomes</taxon>
        <taxon>ecological metagenomes</taxon>
    </lineage>
</organism>
<name>A0A3B1DVQ8_9ZZZZ</name>
<evidence type="ECO:0000313" key="1">
    <source>
        <dbReference type="EMBL" id="VAX39320.1"/>
    </source>
</evidence>
<dbReference type="EMBL" id="UOGL01000320">
    <property type="protein sequence ID" value="VAX39320.1"/>
    <property type="molecule type" value="Genomic_DNA"/>
</dbReference>
<reference evidence="1" key="1">
    <citation type="submission" date="2018-06" db="EMBL/GenBank/DDBJ databases">
        <authorList>
            <person name="Zhirakovskaya E."/>
        </authorList>
    </citation>
    <scope>NUCLEOTIDE SEQUENCE</scope>
</reference>